<dbReference type="EMBL" id="JBGCBD010000002">
    <property type="protein sequence ID" value="MEY9816336.1"/>
    <property type="molecule type" value="Genomic_DNA"/>
</dbReference>
<dbReference type="Proteomes" id="UP001565447">
    <property type="component" value="Unassembled WGS sequence"/>
</dbReference>
<organism evidence="1 2">
    <name type="scientific">Streptomyces albogriseolus</name>
    <dbReference type="NCBI Taxonomy" id="1887"/>
    <lineage>
        <taxon>Bacteria</taxon>
        <taxon>Bacillati</taxon>
        <taxon>Actinomycetota</taxon>
        <taxon>Actinomycetes</taxon>
        <taxon>Kitasatosporales</taxon>
        <taxon>Streptomycetaceae</taxon>
        <taxon>Streptomyces</taxon>
        <taxon>Streptomyces albogriseolus group</taxon>
    </lineage>
</organism>
<comment type="caution">
    <text evidence="1">The sequence shown here is derived from an EMBL/GenBank/DDBJ whole genome shotgun (WGS) entry which is preliminary data.</text>
</comment>
<evidence type="ECO:0000313" key="1">
    <source>
        <dbReference type="EMBL" id="MEY9816336.1"/>
    </source>
</evidence>
<name>A0ACC6UY71_STRAO</name>
<evidence type="ECO:0000313" key="2">
    <source>
        <dbReference type="Proteomes" id="UP001565447"/>
    </source>
</evidence>
<keyword evidence="2" id="KW-1185">Reference proteome</keyword>
<gene>
    <name evidence="1" type="ORF">RKD21_006593</name>
</gene>
<protein>
    <submittedName>
        <fullName evidence="1">Uncharacterized protein</fullName>
    </submittedName>
</protein>
<sequence length="77" mass="8346">MMICMEEFLDELWSMEFGIALLGALVGGGFTILGSAWQTRSANKAAALAQAKANAQRAFDTLTQLKACLEVQTFRGM</sequence>
<reference evidence="1" key="1">
    <citation type="submission" date="2024-07" db="EMBL/GenBank/DDBJ databases">
        <title>Genome sequencing of plant associated microbes to promote plant fitness in Sorghum bicolor and Oryza sativa.</title>
        <authorList>
            <person name="Coleman-Derr D."/>
        </authorList>
    </citation>
    <scope>NUCLEOTIDE SEQUENCE</scope>
    <source>
        <strain evidence="1">SAI-173</strain>
    </source>
</reference>
<accession>A0ACC6UY71</accession>
<proteinExistence type="predicted"/>